<gene>
    <name evidence="3" type="ORF">HJG54_25215</name>
</gene>
<evidence type="ECO:0000313" key="3">
    <source>
        <dbReference type="EMBL" id="WNZ25810.1"/>
    </source>
</evidence>
<proteinExistence type="inferred from homology"/>
<dbReference type="InterPro" id="IPR036291">
    <property type="entry name" value="NAD(P)-bd_dom_sf"/>
</dbReference>
<reference evidence="3" key="1">
    <citation type="submission" date="2020-05" db="EMBL/GenBank/DDBJ databases">
        <authorList>
            <person name="Zhu T."/>
            <person name="Keshari N."/>
            <person name="Lu X."/>
        </authorList>
    </citation>
    <scope>NUCLEOTIDE SEQUENCE</scope>
    <source>
        <strain evidence="3">NK1-12</strain>
    </source>
</reference>
<dbReference type="InterPro" id="IPR002347">
    <property type="entry name" value="SDR_fam"/>
</dbReference>
<protein>
    <submittedName>
        <fullName evidence="3">SDR family oxidoreductase</fullName>
    </submittedName>
</protein>
<dbReference type="GO" id="GO:0016491">
    <property type="term" value="F:oxidoreductase activity"/>
    <property type="evidence" value="ECO:0007669"/>
    <property type="project" value="UniProtKB-KW"/>
</dbReference>
<dbReference type="PANTHER" id="PTHR43639:SF1">
    <property type="entry name" value="SHORT-CHAIN DEHYDROGENASE_REDUCTASE FAMILY PROTEIN"/>
    <property type="match status" value="1"/>
</dbReference>
<accession>A0AA96WII6</accession>
<dbReference type="EMBL" id="CP053586">
    <property type="protein sequence ID" value="WNZ25810.1"/>
    <property type="molecule type" value="Genomic_DNA"/>
</dbReference>
<dbReference type="SUPFAM" id="SSF51735">
    <property type="entry name" value="NAD(P)-binding Rossmann-fold domains"/>
    <property type="match status" value="1"/>
</dbReference>
<dbReference type="AlphaFoldDB" id="A0AA96WII6"/>
<comment type="similarity">
    <text evidence="1">Belongs to the short-chain dehydrogenases/reductases (SDR) family.</text>
</comment>
<evidence type="ECO:0000256" key="1">
    <source>
        <dbReference type="ARBA" id="ARBA00006484"/>
    </source>
</evidence>
<dbReference type="CDD" id="cd05233">
    <property type="entry name" value="SDR_c"/>
    <property type="match status" value="1"/>
</dbReference>
<evidence type="ECO:0000256" key="2">
    <source>
        <dbReference type="ARBA" id="ARBA00023002"/>
    </source>
</evidence>
<dbReference type="PANTHER" id="PTHR43639">
    <property type="entry name" value="OXIDOREDUCTASE, SHORT-CHAIN DEHYDROGENASE/REDUCTASE FAMILY (AFU_ORTHOLOGUE AFUA_5G02870)"/>
    <property type="match status" value="1"/>
</dbReference>
<dbReference type="FunFam" id="3.40.50.720:FF:000084">
    <property type="entry name" value="Short-chain dehydrogenase reductase"/>
    <property type="match status" value="1"/>
</dbReference>
<dbReference type="Pfam" id="PF13561">
    <property type="entry name" value="adh_short_C2"/>
    <property type="match status" value="1"/>
</dbReference>
<organism evidence="3">
    <name type="scientific">Leptolyngbya sp. NK1-12</name>
    <dbReference type="NCBI Taxonomy" id="2547451"/>
    <lineage>
        <taxon>Bacteria</taxon>
        <taxon>Bacillati</taxon>
        <taxon>Cyanobacteriota</taxon>
        <taxon>Cyanophyceae</taxon>
        <taxon>Leptolyngbyales</taxon>
        <taxon>Leptolyngbyaceae</taxon>
        <taxon>Leptolyngbya group</taxon>
        <taxon>Leptolyngbya</taxon>
    </lineage>
</organism>
<sequence length="258" mass="27060">MAPQTVIVTGAATGLGYAIAEAFLNTGANVTLNGRTRSKLEDAAQKLNQLDRSQIVAGDITDPAFAPKLVAETVAKFGQVDILINNAGIFAVKNFTDYAIAELDQFLGYARGTYALTQETVKQMRAQGEGGAIINISTIFAFNGVKAFPSSAPIMAKAAITAMVKNLSVELAADKIRINAVAPGIVLTPLLGEVDTKTLDYLNQQQPLGRVGTPKDIADAVLYLANASWVTGVILPVDGGVDAGGDGTSNLKLDTHRR</sequence>
<dbReference type="Gene3D" id="3.40.50.720">
    <property type="entry name" value="NAD(P)-binding Rossmann-like Domain"/>
    <property type="match status" value="1"/>
</dbReference>
<keyword evidence="2" id="KW-0560">Oxidoreductase</keyword>
<name>A0AA96WII6_9CYAN</name>
<dbReference type="PRINTS" id="PR00081">
    <property type="entry name" value="GDHRDH"/>
</dbReference>
<dbReference type="RefSeq" id="WP_316431981.1">
    <property type="nucleotide sequence ID" value="NZ_CP053586.1"/>
</dbReference>
<dbReference type="PRINTS" id="PR00080">
    <property type="entry name" value="SDRFAMILY"/>
</dbReference>